<evidence type="ECO:0000256" key="1">
    <source>
        <dbReference type="SAM" id="Phobius"/>
    </source>
</evidence>
<dbReference type="Pfam" id="PF13400">
    <property type="entry name" value="Tad"/>
    <property type="match status" value="1"/>
</dbReference>
<dbReference type="InterPro" id="IPR028087">
    <property type="entry name" value="Tad_N"/>
</dbReference>
<comment type="caution">
    <text evidence="3">The sequence shown here is derived from an EMBL/GenBank/DDBJ whole genome shotgun (WGS) entry which is preliminary data.</text>
</comment>
<dbReference type="OrthoDB" id="4793549at2"/>
<proteinExistence type="predicted"/>
<accession>A0A3N1G960</accession>
<evidence type="ECO:0000313" key="3">
    <source>
        <dbReference type="EMBL" id="ROP26789.1"/>
    </source>
</evidence>
<evidence type="ECO:0000313" key="4">
    <source>
        <dbReference type="Proteomes" id="UP000276232"/>
    </source>
</evidence>
<evidence type="ECO:0000259" key="2">
    <source>
        <dbReference type="Pfam" id="PF13400"/>
    </source>
</evidence>
<name>A0A3N1G960_9ACTN</name>
<gene>
    <name evidence="3" type="ORF">EDC03_3259</name>
</gene>
<keyword evidence="1" id="KW-0472">Membrane</keyword>
<keyword evidence="1" id="KW-0812">Transmembrane</keyword>
<dbReference type="AlphaFoldDB" id="A0A3N1G960"/>
<feature type="domain" description="Putative Flp pilus-assembly TadG-like N-terminal" evidence="2">
    <location>
        <begin position="25"/>
        <end position="71"/>
    </location>
</feature>
<reference evidence="3 4" key="1">
    <citation type="journal article" date="2015" name="Stand. Genomic Sci.">
        <title>Genomic Encyclopedia of Bacterial and Archaeal Type Strains, Phase III: the genomes of soil and plant-associated and newly described type strains.</title>
        <authorList>
            <person name="Whitman W.B."/>
            <person name="Woyke T."/>
            <person name="Klenk H.P."/>
            <person name="Zhou Y."/>
            <person name="Lilburn T.G."/>
            <person name="Beck B.J."/>
            <person name="De Vos P."/>
            <person name="Vandamme P."/>
            <person name="Eisen J.A."/>
            <person name="Garrity G."/>
            <person name="Hugenholtz P."/>
            <person name="Kyrpides N.C."/>
        </authorList>
    </citation>
    <scope>NUCLEOTIDE SEQUENCE [LARGE SCALE GENOMIC DNA]</scope>
    <source>
        <strain evidence="3 4">CECT 7306</strain>
    </source>
</reference>
<protein>
    <submittedName>
        <fullName evidence="3">Putative Flp pilus-assembly TadE/G-like protein</fullName>
    </submittedName>
</protein>
<keyword evidence="4" id="KW-1185">Reference proteome</keyword>
<dbReference type="Proteomes" id="UP000276232">
    <property type="component" value="Unassembled WGS sequence"/>
</dbReference>
<organism evidence="3 4">
    <name type="scientific">Pseudokineococcus lusitanus</name>
    <dbReference type="NCBI Taxonomy" id="763993"/>
    <lineage>
        <taxon>Bacteria</taxon>
        <taxon>Bacillati</taxon>
        <taxon>Actinomycetota</taxon>
        <taxon>Actinomycetes</taxon>
        <taxon>Kineosporiales</taxon>
        <taxon>Kineosporiaceae</taxon>
        <taxon>Pseudokineococcus</taxon>
    </lineage>
</organism>
<dbReference type="InParanoid" id="A0A3N1G960"/>
<feature type="transmembrane region" description="Helical" evidence="1">
    <location>
        <begin position="27"/>
        <end position="48"/>
    </location>
</feature>
<dbReference type="EMBL" id="RJKN01000010">
    <property type="protein sequence ID" value="ROP26789.1"/>
    <property type="molecule type" value="Genomic_DNA"/>
</dbReference>
<keyword evidence="1" id="KW-1133">Transmembrane helix</keyword>
<sequence length="168" mass="16938">MTGRRQPGVSGTTVPVGRRPAGDDGQVTLLVLGYVVLAVVLLLVVATASGVHLERKRLLALADAAASDAADAVDLEGYYRGGTGLEQGPPLTDAGVRAAVVDHLGRLPAGDDVVVGASTGTPDGRTAEVELATRVPLPVLSALPGLRLRAAVDIVVTSRARVALAPAG</sequence>
<dbReference type="RefSeq" id="WP_148058126.1">
    <property type="nucleotide sequence ID" value="NZ_RJKN01000010.1"/>
</dbReference>